<dbReference type="GO" id="GO:0006508">
    <property type="term" value="P:proteolysis"/>
    <property type="evidence" value="ECO:0007669"/>
    <property type="project" value="UniProtKB-KW"/>
</dbReference>
<dbReference type="InterPro" id="IPR020568">
    <property type="entry name" value="Ribosomal_Su5_D2-typ_SF"/>
</dbReference>
<dbReference type="InterPro" id="IPR036034">
    <property type="entry name" value="PDZ_sf"/>
</dbReference>
<comment type="caution">
    <text evidence="5">The sequence shown here is derived from an EMBL/GenBank/DDBJ whole genome shotgun (WGS) entry which is preliminary data.</text>
</comment>
<dbReference type="AlphaFoldDB" id="A0A4R6RRW6"/>
<accession>A0A4R6RRW6</accession>
<dbReference type="SMART" id="SM00228">
    <property type="entry name" value="PDZ"/>
    <property type="match status" value="1"/>
</dbReference>
<evidence type="ECO:0000313" key="6">
    <source>
        <dbReference type="Proteomes" id="UP000295444"/>
    </source>
</evidence>
<dbReference type="GO" id="GO:0005524">
    <property type="term" value="F:ATP binding"/>
    <property type="evidence" value="ECO:0007669"/>
    <property type="project" value="InterPro"/>
</dbReference>
<dbReference type="EC" id="3.4.21.53" evidence="1"/>
<dbReference type="Proteomes" id="UP000295444">
    <property type="component" value="Unassembled WGS sequence"/>
</dbReference>
<evidence type="ECO:0000259" key="4">
    <source>
        <dbReference type="PROSITE" id="PS51786"/>
    </source>
</evidence>
<keyword evidence="6" id="KW-1185">Reference proteome</keyword>
<dbReference type="SUPFAM" id="SSF54211">
    <property type="entry name" value="Ribosomal protein S5 domain 2-like"/>
    <property type="match status" value="1"/>
</dbReference>
<comment type="similarity">
    <text evidence="1">Belongs to the peptidase S16 family.</text>
</comment>
<sequence>MSTPTPAEQQEQDKPAAAEQQHVAGRRLSRRGWTVLVSGVLVVAFLVAGFVVPVPYVAIGPGPTYDTLGSVRDKTVVQIDGHAVAPTHGQLRMTTVQVSSDVTLFGAMGLWISGRYALAPREEYFPNGETEDQVSKENVKMFQDSQSNAEVAALRTLHFPIKVLAGEIVAGAPADKAIAPGDQLVDVNGQVIHQQEDVRKALTGTKPGQKIAMVIKHGDAAPKTVSITLGTPPDDRKEGFIGLTAVDRADVKFKTTINLADVGGPSAGLIFALAIVDRLSGDDLANGQTIAGTGEIDVKGNVSPIGGIPFKMVSAREDGATTFLVPADNCAEAKERVPDGLQLIRVENLQGAIDALKNLKAHRPVPGC</sequence>
<dbReference type="InterPro" id="IPR001478">
    <property type="entry name" value="PDZ"/>
</dbReference>
<dbReference type="Pfam" id="PF13180">
    <property type="entry name" value="PDZ_2"/>
    <property type="match status" value="1"/>
</dbReference>
<protein>
    <recommendedName>
        <fullName evidence="1">endopeptidase La</fullName>
        <ecNumber evidence="1">3.4.21.53</ecNumber>
    </recommendedName>
</protein>
<dbReference type="Pfam" id="PF05362">
    <property type="entry name" value="Lon_C"/>
    <property type="match status" value="1"/>
</dbReference>
<evidence type="ECO:0000256" key="1">
    <source>
        <dbReference type="PROSITE-ProRule" id="PRU01122"/>
    </source>
</evidence>
<evidence type="ECO:0000256" key="2">
    <source>
        <dbReference type="SAM" id="MobiDB-lite"/>
    </source>
</evidence>
<dbReference type="GO" id="GO:0004252">
    <property type="term" value="F:serine-type endopeptidase activity"/>
    <property type="evidence" value="ECO:0007669"/>
    <property type="project" value="UniProtKB-UniRule"/>
</dbReference>
<dbReference type="InterPro" id="IPR014721">
    <property type="entry name" value="Ribsml_uS5_D2-typ_fold_subgr"/>
</dbReference>
<keyword evidence="3" id="KW-1133">Transmembrane helix</keyword>
<keyword evidence="3" id="KW-0812">Transmembrane</keyword>
<keyword evidence="1" id="KW-0720">Serine protease</keyword>
<keyword evidence="3" id="KW-0472">Membrane</keyword>
<feature type="active site" evidence="1">
    <location>
        <position position="266"/>
    </location>
</feature>
<proteinExistence type="inferred from homology"/>
<reference evidence="5 6" key="1">
    <citation type="submission" date="2019-03" db="EMBL/GenBank/DDBJ databases">
        <title>Genomic Encyclopedia of Type Strains, Phase IV (KMG-IV): sequencing the most valuable type-strain genomes for metagenomic binning, comparative biology and taxonomic classification.</title>
        <authorList>
            <person name="Goeker M."/>
        </authorList>
    </citation>
    <scope>NUCLEOTIDE SEQUENCE [LARGE SCALE GENOMIC DNA]</scope>
    <source>
        <strain evidence="5 6">DSM 45361</strain>
    </source>
</reference>
<evidence type="ECO:0000313" key="5">
    <source>
        <dbReference type="EMBL" id="TDP88985.1"/>
    </source>
</evidence>
<gene>
    <name evidence="5" type="ORF">EV186_11632</name>
</gene>
<evidence type="ECO:0000256" key="3">
    <source>
        <dbReference type="SAM" id="Phobius"/>
    </source>
</evidence>
<name>A0A4R6RRW6_LABRH</name>
<dbReference type="GO" id="GO:0004176">
    <property type="term" value="F:ATP-dependent peptidase activity"/>
    <property type="evidence" value="ECO:0007669"/>
    <property type="project" value="UniProtKB-UniRule"/>
</dbReference>
<keyword evidence="1" id="KW-0645">Protease</keyword>
<dbReference type="EMBL" id="SNXZ01000016">
    <property type="protein sequence ID" value="TDP88985.1"/>
    <property type="molecule type" value="Genomic_DNA"/>
</dbReference>
<keyword evidence="1" id="KW-0378">Hydrolase</keyword>
<feature type="active site" evidence="1">
    <location>
        <position position="311"/>
    </location>
</feature>
<feature type="transmembrane region" description="Helical" evidence="3">
    <location>
        <begin position="35"/>
        <end position="58"/>
    </location>
</feature>
<organism evidence="5 6">
    <name type="scientific">Labedaea rhizosphaerae</name>
    <dbReference type="NCBI Taxonomy" id="598644"/>
    <lineage>
        <taxon>Bacteria</taxon>
        <taxon>Bacillati</taxon>
        <taxon>Actinomycetota</taxon>
        <taxon>Actinomycetes</taxon>
        <taxon>Pseudonocardiales</taxon>
        <taxon>Pseudonocardiaceae</taxon>
        <taxon>Labedaea</taxon>
    </lineage>
</organism>
<dbReference type="PROSITE" id="PS51786">
    <property type="entry name" value="LON_PROTEOLYTIC"/>
    <property type="match status" value="1"/>
</dbReference>
<dbReference type="InterPro" id="IPR008269">
    <property type="entry name" value="Lon_proteolytic"/>
</dbReference>
<dbReference type="Gene3D" id="2.30.42.10">
    <property type="match status" value="1"/>
</dbReference>
<comment type="catalytic activity">
    <reaction evidence="1">
        <text>Hydrolysis of proteins in presence of ATP.</text>
        <dbReference type="EC" id="3.4.21.53"/>
    </reaction>
</comment>
<dbReference type="PANTHER" id="PTHR10046">
    <property type="entry name" value="ATP DEPENDENT LON PROTEASE FAMILY MEMBER"/>
    <property type="match status" value="1"/>
</dbReference>
<dbReference type="SUPFAM" id="SSF50156">
    <property type="entry name" value="PDZ domain-like"/>
    <property type="match status" value="1"/>
</dbReference>
<feature type="domain" description="Lon proteolytic" evidence="4">
    <location>
        <begin position="261"/>
        <end position="359"/>
    </location>
</feature>
<dbReference type="InterPro" id="IPR027065">
    <property type="entry name" value="Lon_Prtase"/>
</dbReference>
<feature type="region of interest" description="Disordered" evidence="2">
    <location>
        <begin position="1"/>
        <end position="23"/>
    </location>
</feature>
<dbReference type="Gene3D" id="3.30.230.10">
    <property type="match status" value="1"/>
</dbReference>
<dbReference type="GO" id="GO:0030163">
    <property type="term" value="P:protein catabolic process"/>
    <property type="evidence" value="ECO:0007669"/>
    <property type="project" value="InterPro"/>
</dbReference>